<reference evidence="1" key="1">
    <citation type="journal article" date="2020" name="mSystems">
        <title>Genome- and Community-Level Interaction Insights into Carbon Utilization and Element Cycling Functions of Hydrothermarchaeota in Hydrothermal Sediment.</title>
        <authorList>
            <person name="Zhou Z."/>
            <person name="Liu Y."/>
            <person name="Xu W."/>
            <person name="Pan J."/>
            <person name="Luo Z.H."/>
            <person name="Li M."/>
        </authorList>
    </citation>
    <scope>NUCLEOTIDE SEQUENCE [LARGE SCALE GENOMIC DNA]</scope>
    <source>
        <strain evidence="1">HyVt-102</strain>
    </source>
</reference>
<protein>
    <submittedName>
        <fullName evidence="1">Uncharacterized protein</fullName>
    </submittedName>
</protein>
<comment type="caution">
    <text evidence="1">The sequence shown here is derived from an EMBL/GenBank/DDBJ whole genome shotgun (WGS) entry which is preliminary data.</text>
</comment>
<organism evidence="1">
    <name type="scientific">candidate division WOR-3 bacterium</name>
    <dbReference type="NCBI Taxonomy" id="2052148"/>
    <lineage>
        <taxon>Bacteria</taxon>
        <taxon>Bacteria division WOR-3</taxon>
    </lineage>
</organism>
<evidence type="ECO:0000313" key="1">
    <source>
        <dbReference type="EMBL" id="HDI82248.1"/>
    </source>
</evidence>
<sequence length="175" mass="19905">MFLLILATYSFEVTHTDTVVNIQPESLAIFRFHLYNTGTDDDVYILNLVGVDWPSSWFVQFCYSGGCLFSGLPYRVNDSISAGNSDTLISIEVFTDTLHYNGIMRFTIRSQGEPSLMDTFFLYVNTTEGIEEIFRPVDMEPGVYYSIDGRKVVHPGPGIYFLKQGRTLRKVVIIK</sequence>
<proteinExistence type="predicted"/>
<dbReference type="Proteomes" id="UP000885847">
    <property type="component" value="Unassembled WGS sequence"/>
</dbReference>
<gene>
    <name evidence="1" type="ORF">ENF18_00470</name>
</gene>
<accession>A0A7C0VBD2</accession>
<name>A0A7C0VBD2_UNCW3</name>
<dbReference type="AlphaFoldDB" id="A0A7C0VBD2"/>
<dbReference type="EMBL" id="DQWE01000022">
    <property type="protein sequence ID" value="HDI82248.1"/>
    <property type="molecule type" value="Genomic_DNA"/>
</dbReference>